<dbReference type="STRING" id="990268.JCM19235_3700"/>
<keyword evidence="5" id="KW-0808">Transferase</keyword>
<sequence length="159" mass="17252">MALKQSLIENNSVLLHASAADWREAITLGTDMLIASGAIKPSYHTAIISSVEKLGPYICIAPNLALPHARPEDGVVRTAFALVTLDTPVYFEGEDEPVDVLITLAGSSSDEHMEGLMEVTQVLDDEDSETGVDLDKLRRCKTKEDIYHVIDEALAAEMA</sequence>
<dbReference type="GO" id="GO:0005737">
    <property type="term" value="C:cytoplasm"/>
    <property type="evidence" value="ECO:0007669"/>
    <property type="project" value="UniProtKB-SubCell"/>
</dbReference>
<gene>
    <name evidence="12" type="ORF">JCM19235_3700</name>
</gene>
<dbReference type="OrthoDB" id="1634238at2"/>
<dbReference type="EMBL" id="BBMR01000006">
    <property type="protein sequence ID" value="GAL20698.1"/>
    <property type="molecule type" value="Genomic_DNA"/>
</dbReference>
<reference evidence="12 13" key="2">
    <citation type="submission" date="2014-09" db="EMBL/GenBank/DDBJ databases">
        <authorList>
            <consortium name="NBRP consortium"/>
            <person name="Sawabe T."/>
            <person name="Meirelles P."/>
            <person name="Nakanishi M."/>
            <person name="Sayaka M."/>
            <person name="Hattori M."/>
            <person name="Ohkuma M."/>
        </authorList>
    </citation>
    <scope>NUCLEOTIDE SEQUENCE [LARGE SCALE GENOMIC DNA]</scope>
    <source>
        <strain evidence="13">JCM19235</strain>
    </source>
</reference>
<dbReference type="AlphaFoldDB" id="A0A090S1L2"/>
<dbReference type="Proteomes" id="UP000029228">
    <property type="component" value="Unassembled WGS sequence"/>
</dbReference>
<dbReference type="PANTHER" id="PTHR36203">
    <property type="entry name" value="ASCORBATE-SPECIFIC PTS SYSTEM EIIA COMPONENT"/>
    <property type="match status" value="1"/>
</dbReference>
<keyword evidence="2" id="KW-0813">Transport</keyword>
<evidence type="ECO:0000256" key="5">
    <source>
        <dbReference type="ARBA" id="ARBA00022679"/>
    </source>
</evidence>
<dbReference type="PANTHER" id="PTHR36203:SF1">
    <property type="entry name" value="ASCORBATE-SPECIFIC PTS SYSTEM EIIA COMPONENT"/>
    <property type="match status" value="1"/>
</dbReference>
<dbReference type="Pfam" id="PF00359">
    <property type="entry name" value="PTS_EIIA_2"/>
    <property type="match status" value="1"/>
</dbReference>
<dbReference type="Gene3D" id="3.40.930.10">
    <property type="entry name" value="Mannitol-specific EII, Chain A"/>
    <property type="match status" value="1"/>
</dbReference>
<protein>
    <recommendedName>
        <fullName evidence="9">Ascorbate-specific PTS system EIIA component</fullName>
    </recommendedName>
    <alternativeName>
        <fullName evidence="10">Ascorbate-specific phosphotransferase enzyme IIA component</fullName>
    </alternativeName>
</protein>
<keyword evidence="13" id="KW-1185">Reference proteome</keyword>
<comment type="subcellular location">
    <subcellularLocation>
        <location evidence="1">Cytoplasm</location>
    </subcellularLocation>
</comment>
<feature type="domain" description="PTS EIIA type-2" evidence="11">
    <location>
        <begin position="6"/>
        <end position="153"/>
    </location>
</feature>
<comment type="caution">
    <text evidence="12">The sequence shown here is derived from an EMBL/GenBank/DDBJ whole genome shotgun (WGS) entry which is preliminary data.</text>
</comment>
<dbReference type="InterPro" id="IPR002178">
    <property type="entry name" value="PTS_EIIA_type-2_dom"/>
</dbReference>
<dbReference type="InterPro" id="IPR051351">
    <property type="entry name" value="Ascorbate-PTS_EIIA_comp"/>
</dbReference>
<evidence type="ECO:0000313" key="13">
    <source>
        <dbReference type="Proteomes" id="UP000029228"/>
    </source>
</evidence>
<keyword evidence="7" id="KW-0418">Kinase</keyword>
<evidence type="ECO:0000256" key="10">
    <source>
        <dbReference type="ARBA" id="ARBA00042072"/>
    </source>
</evidence>
<evidence type="ECO:0000256" key="4">
    <source>
        <dbReference type="ARBA" id="ARBA00022553"/>
    </source>
</evidence>
<evidence type="ECO:0000256" key="2">
    <source>
        <dbReference type="ARBA" id="ARBA00022448"/>
    </source>
</evidence>
<dbReference type="InterPro" id="IPR016152">
    <property type="entry name" value="PTrfase/Anion_transptr"/>
</dbReference>
<reference evidence="12 13" key="1">
    <citation type="submission" date="2014-09" db="EMBL/GenBank/DDBJ databases">
        <title>Vibrio maritimus JCM 19235. (C45) whole genome shotgun sequence.</title>
        <authorList>
            <person name="Sawabe T."/>
            <person name="Meirelles P."/>
            <person name="Nakanishi M."/>
            <person name="Sayaka M."/>
            <person name="Hattori M."/>
            <person name="Ohkuma M."/>
        </authorList>
    </citation>
    <scope>NUCLEOTIDE SEQUENCE [LARGE SCALE GENOMIC DNA]</scope>
    <source>
        <strain evidence="13">JCM19235</strain>
    </source>
</reference>
<keyword evidence="4" id="KW-0597">Phosphoprotein</keyword>
<evidence type="ECO:0000256" key="7">
    <source>
        <dbReference type="ARBA" id="ARBA00022777"/>
    </source>
</evidence>
<evidence type="ECO:0000256" key="1">
    <source>
        <dbReference type="ARBA" id="ARBA00004496"/>
    </source>
</evidence>
<evidence type="ECO:0000256" key="6">
    <source>
        <dbReference type="ARBA" id="ARBA00022683"/>
    </source>
</evidence>
<accession>A0A090S1L2</accession>
<evidence type="ECO:0000313" key="12">
    <source>
        <dbReference type="EMBL" id="GAL20698.1"/>
    </source>
</evidence>
<keyword evidence="6" id="KW-0598">Phosphotransferase system</keyword>
<dbReference type="CDD" id="cd00211">
    <property type="entry name" value="PTS_IIA_fru"/>
    <property type="match status" value="1"/>
</dbReference>
<organism evidence="12 13">
    <name type="scientific">Vibrio maritimus</name>
    <dbReference type="NCBI Taxonomy" id="990268"/>
    <lineage>
        <taxon>Bacteria</taxon>
        <taxon>Pseudomonadati</taxon>
        <taxon>Pseudomonadota</taxon>
        <taxon>Gammaproteobacteria</taxon>
        <taxon>Vibrionales</taxon>
        <taxon>Vibrionaceae</taxon>
        <taxon>Vibrio</taxon>
    </lineage>
</organism>
<evidence type="ECO:0000256" key="9">
    <source>
        <dbReference type="ARBA" id="ARBA00041175"/>
    </source>
</evidence>
<keyword evidence="3" id="KW-0963">Cytoplasm</keyword>
<name>A0A090S1L2_9VIBR</name>
<dbReference type="GO" id="GO:0016301">
    <property type="term" value="F:kinase activity"/>
    <property type="evidence" value="ECO:0007669"/>
    <property type="project" value="UniProtKB-KW"/>
</dbReference>
<evidence type="ECO:0000256" key="8">
    <source>
        <dbReference type="ARBA" id="ARBA00037387"/>
    </source>
</evidence>
<comment type="function">
    <text evidence="8">The phosphoenolpyruvate-dependent sugar phosphotransferase system (sugar PTS), a major carbohydrate active transport system, catalyzes the phosphorylation of incoming sugar substrates concomitantly with their translocation across the cell membrane. The enzyme II UlaABC PTS system is involved in ascorbate transport.</text>
</comment>
<dbReference type="GO" id="GO:0009401">
    <property type="term" value="P:phosphoenolpyruvate-dependent sugar phosphotransferase system"/>
    <property type="evidence" value="ECO:0007669"/>
    <property type="project" value="UniProtKB-KW"/>
</dbReference>
<dbReference type="PROSITE" id="PS51094">
    <property type="entry name" value="PTS_EIIA_TYPE_2"/>
    <property type="match status" value="1"/>
</dbReference>
<evidence type="ECO:0000259" key="11">
    <source>
        <dbReference type="PROSITE" id="PS51094"/>
    </source>
</evidence>
<evidence type="ECO:0000256" key="3">
    <source>
        <dbReference type="ARBA" id="ARBA00022490"/>
    </source>
</evidence>
<dbReference type="SUPFAM" id="SSF55804">
    <property type="entry name" value="Phoshotransferase/anion transport protein"/>
    <property type="match status" value="1"/>
</dbReference>
<proteinExistence type="predicted"/>